<evidence type="ECO:0000256" key="13">
    <source>
        <dbReference type="ARBA" id="ARBA00023136"/>
    </source>
</evidence>
<evidence type="ECO:0000256" key="16">
    <source>
        <dbReference type="SAM" id="SignalP"/>
    </source>
</evidence>
<gene>
    <name evidence="18" type="ORF">KP79_PYT21422</name>
</gene>
<dbReference type="PANTHER" id="PTHR10730">
    <property type="entry name" value="PROCOLLAGEN-LYSINE,2-OXOGLUTARATE 5-DIOXYGENASE/GLYCOSYLTRANSFERASE 25 FAMILY MEMBER"/>
    <property type="match status" value="1"/>
</dbReference>
<dbReference type="EC" id="1.14.11.4" evidence="5"/>
<dbReference type="PROSITE" id="PS01325">
    <property type="entry name" value="LYS_HYDROXYLASE"/>
    <property type="match status" value="1"/>
</dbReference>
<evidence type="ECO:0000256" key="8">
    <source>
        <dbReference type="ARBA" id="ARBA00022824"/>
    </source>
</evidence>
<dbReference type="InterPro" id="IPR005123">
    <property type="entry name" value="Oxoglu/Fe-dep_dioxygenase_dom"/>
</dbReference>
<proteinExistence type="predicted"/>
<reference evidence="18 19" key="1">
    <citation type="journal article" date="2017" name="Nat. Ecol. Evol.">
        <title>Scallop genome provides insights into evolution of bilaterian karyotype and development.</title>
        <authorList>
            <person name="Wang S."/>
            <person name="Zhang J."/>
            <person name="Jiao W."/>
            <person name="Li J."/>
            <person name="Xun X."/>
            <person name="Sun Y."/>
            <person name="Guo X."/>
            <person name="Huan P."/>
            <person name="Dong B."/>
            <person name="Zhang L."/>
            <person name="Hu X."/>
            <person name="Sun X."/>
            <person name="Wang J."/>
            <person name="Zhao C."/>
            <person name="Wang Y."/>
            <person name="Wang D."/>
            <person name="Huang X."/>
            <person name="Wang R."/>
            <person name="Lv J."/>
            <person name="Li Y."/>
            <person name="Zhang Z."/>
            <person name="Liu B."/>
            <person name="Lu W."/>
            <person name="Hui Y."/>
            <person name="Liang J."/>
            <person name="Zhou Z."/>
            <person name="Hou R."/>
            <person name="Li X."/>
            <person name="Liu Y."/>
            <person name="Li H."/>
            <person name="Ning X."/>
            <person name="Lin Y."/>
            <person name="Zhao L."/>
            <person name="Xing Q."/>
            <person name="Dou J."/>
            <person name="Li Y."/>
            <person name="Mao J."/>
            <person name="Guo H."/>
            <person name="Dou H."/>
            <person name="Li T."/>
            <person name="Mu C."/>
            <person name="Jiang W."/>
            <person name="Fu Q."/>
            <person name="Fu X."/>
            <person name="Miao Y."/>
            <person name="Liu J."/>
            <person name="Yu Q."/>
            <person name="Li R."/>
            <person name="Liao H."/>
            <person name="Li X."/>
            <person name="Kong Y."/>
            <person name="Jiang Z."/>
            <person name="Chourrout D."/>
            <person name="Li R."/>
            <person name="Bao Z."/>
        </authorList>
    </citation>
    <scope>NUCLEOTIDE SEQUENCE [LARGE SCALE GENOMIC DNA]</scope>
    <source>
        <strain evidence="18 19">PY_sf001</strain>
    </source>
</reference>
<protein>
    <recommendedName>
        <fullName evidence="5">procollagen-lysine 5-dioxygenase</fullName>
        <ecNumber evidence="5">1.14.11.4</ecNumber>
    </recommendedName>
</protein>
<keyword evidence="12" id="KW-0408">Iron</keyword>
<accession>A0A210PXP3</accession>
<dbReference type="GO" id="GO:0005506">
    <property type="term" value="F:iron ion binding"/>
    <property type="evidence" value="ECO:0007669"/>
    <property type="project" value="InterPro"/>
</dbReference>
<evidence type="ECO:0000256" key="7">
    <source>
        <dbReference type="ARBA" id="ARBA00022729"/>
    </source>
</evidence>
<evidence type="ECO:0000256" key="15">
    <source>
        <dbReference type="ARBA" id="ARBA00047930"/>
    </source>
</evidence>
<dbReference type="Proteomes" id="UP000242188">
    <property type="component" value="Unassembled WGS sequence"/>
</dbReference>
<evidence type="ECO:0000256" key="14">
    <source>
        <dbReference type="ARBA" id="ARBA00023180"/>
    </source>
</evidence>
<comment type="caution">
    <text evidence="18">The sequence shown here is derived from an EMBL/GenBank/DDBJ whole genome shotgun (WGS) entry which is preliminary data.</text>
</comment>
<evidence type="ECO:0000256" key="9">
    <source>
        <dbReference type="ARBA" id="ARBA00022896"/>
    </source>
</evidence>
<dbReference type="PROSITE" id="PS51257">
    <property type="entry name" value="PROKAR_LIPOPROTEIN"/>
    <property type="match status" value="1"/>
</dbReference>
<organism evidence="18 19">
    <name type="scientific">Mizuhopecten yessoensis</name>
    <name type="common">Japanese scallop</name>
    <name type="synonym">Patinopecten yessoensis</name>
    <dbReference type="NCBI Taxonomy" id="6573"/>
    <lineage>
        <taxon>Eukaryota</taxon>
        <taxon>Metazoa</taxon>
        <taxon>Spiralia</taxon>
        <taxon>Lophotrochozoa</taxon>
        <taxon>Mollusca</taxon>
        <taxon>Bivalvia</taxon>
        <taxon>Autobranchia</taxon>
        <taxon>Pteriomorphia</taxon>
        <taxon>Pectinida</taxon>
        <taxon>Pectinoidea</taxon>
        <taxon>Pectinidae</taxon>
        <taxon>Mizuhopecten</taxon>
    </lineage>
</organism>
<evidence type="ECO:0000256" key="2">
    <source>
        <dbReference type="ARBA" id="ARBA00001961"/>
    </source>
</evidence>
<dbReference type="InterPro" id="IPR029044">
    <property type="entry name" value="Nucleotide-diphossugar_trans"/>
</dbReference>
<keyword evidence="6" id="KW-0479">Metal-binding</keyword>
<dbReference type="InterPro" id="IPR050757">
    <property type="entry name" value="Collagen_mod_GT25"/>
</dbReference>
<evidence type="ECO:0000256" key="12">
    <source>
        <dbReference type="ARBA" id="ARBA00023004"/>
    </source>
</evidence>
<dbReference type="Gene3D" id="2.60.120.620">
    <property type="entry name" value="q2cbj1_9rhob like domain"/>
    <property type="match status" value="1"/>
</dbReference>
<feature type="signal peptide" evidence="16">
    <location>
        <begin position="1"/>
        <end position="29"/>
    </location>
</feature>
<evidence type="ECO:0000256" key="11">
    <source>
        <dbReference type="ARBA" id="ARBA00023002"/>
    </source>
</evidence>
<dbReference type="AlphaFoldDB" id="A0A210PXP3"/>
<comment type="subcellular location">
    <subcellularLocation>
        <location evidence="3">Endoplasmic reticulum membrane</location>
        <topology evidence="3">Peripheral membrane protein</topology>
        <orientation evidence="3">Lumenal side</orientation>
    </subcellularLocation>
    <subcellularLocation>
        <location evidence="4">Rough endoplasmic reticulum</location>
    </subcellularLocation>
</comment>
<dbReference type="PROSITE" id="PS51471">
    <property type="entry name" value="FE2OG_OXY"/>
    <property type="match status" value="1"/>
</dbReference>
<dbReference type="InterPro" id="IPR057589">
    <property type="entry name" value="GT_PLOD"/>
</dbReference>
<name>A0A210PXP3_MIZYE</name>
<dbReference type="PANTHER" id="PTHR10730:SF45">
    <property type="entry name" value="PROCOLLAGEN-LYSINE,2-OXOGLUTARATE 5-DIOXYGENASE"/>
    <property type="match status" value="1"/>
</dbReference>
<dbReference type="STRING" id="6573.A0A210PXP3"/>
<comment type="cofactor">
    <cofactor evidence="1">
        <name>Fe(2+)</name>
        <dbReference type="ChEBI" id="CHEBI:29033"/>
    </cofactor>
</comment>
<dbReference type="SMART" id="SM00702">
    <property type="entry name" value="P4Hc"/>
    <property type="match status" value="1"/>
</dbReference>
<dbReference type="InterPro" id="IPR006620">
    <property type="entry name" value="Pro_4_hyd_alph"/>
</dbReference>
<keyword evidence="14" id="KW-0325">Glycoprotein</keyword>
<dbReference type="GO" id="GO:0005791">
    <property type="term" value="C:rough endoplasmic reticulum"/>
    <property type="evidence" value="ECO:0007669"/>
    <property type="project" value="UniProtKB-SubCell"/>
</dbReference>
<dbReference type="EMBL" id="NEDP02005415">
    <property type="protein sequence ID" value="OWF41242.1"/>
    <property type="molecule type" value="Genomic_DNA"/>
</dbReference>
<keyword evidence="7 16" id="KW-0732">Signal</keyword>
<evidence type="ECO:0000256" key="6">
    <source>
        <dbReference type="ARBA" id="ARBA00022723"/>
    </source>
</evidence>
<keyword evidence="10 18" id="KW-0223">Dioxygenase</keyword>
<sequence>MNRGNGQTVFTLSMFGLVLFWFGATVVSCTDLQLQVITVATKTNDGLRRYMQSAQKYGYDVKVLGFGQEWEGGNMELGVGGGQKINMMKEGLQEFAGRDDLLLMFTDSYDVVFTNTAEELLKKFKKFDARVLFSAEGYCWPNQELADLYPEVKQQESRFLCSGGFIGYAKDIVEIINHKAIRNKEDDQLYYTEIFLDKTLREKWSIKLDTKSEIFQNLHGVLGDVDLKFVGSRSYLYNSKTGTTPIVIHGNGPIKPEFNRIANYLGDGWTQSMGCQSCGRDYISLRDVKDEDFPTVLVAVMIEQPTPFLNEFLGHIRDQIYPKQKIDLFVHNKVKYHDEAVSNFLETVKDEYHSINHLRADDHVTEVQARNWALEECAKRKCQYFFNVDSTSQLRHQGGLHILIETNRTVLAPVLTRPYQLWSNWWGALNKNGFYARSDDYMDIVQNHRMGLWNVPFITGTYLIHGSLVPSLLGAYTSSDLDPDMAFCKVIREMGTFMFVSNMFMYGHQTDPDNFETTHKNNDLFELFNNPWDWELKYIHQNYSISLDPNYTLPMPCPDVFWFPIVTDAFCDELISEMENHGQWSGGRNSHKDERLATGYENVPTVDIHMNQIGFERHWLHFLKIYISKLQQRAYEGYFHDPPHAIMNFVVRYRPDEQPFLKPHHDSSTFTINIALNTPDVDFEGGGCRFIRYNCSVQSTKKGWMLMHPGRLTHYHEGLHTTKGTRYIMVSFVDP</sequence>
<keyword evidence="9" id="KW-0847">Vitamin C</keyword>
<keyword evidence="8" id="KW-0256">Endoplasmic reticulum</keyword>
<dbReference type="InterPro" id="IPR001006">
    <property type="entry name" value="Procol_lys_dOase"/>
</dbReference>
<evidence type="ECO:0000256" key="1">
    <source>
        <dbReference type="ARBA" id="ARBA00001954"/>
    </source>
</evidence>
<evidence type="ECO:0000256" key="4">
    <source>
        <dbReference type="ARBA" id="ARBA00004427"/>
    </source>
</evidence>
<dbReference type="OrthoDB" id="69177at2759"/>
<keyword evidence="11" id="KW-0560">Oxidoreductase</keyword>
<evidence type="ECO:0000256" key="3">
    <source>
        <dbReference type="ARBA" id="ARBA00004367"/>
    </source>
</evidence>
<evidence type="ECO:0000313" key="18">
    <source>
        <dbReference type="EMBL" id="OWF41242.1"/>
    </source>
</evidence>
<evidence type="ECO:0000256" key="5">
    <source>
        <dbReference type="ARBA" id="ARBA00012264"/>
    </source>
</evidence>
<dbReference type="SUPFAM" id="SSF53448">
    <property type="entry name" value="Nucleotide-diphospho-sugar transferases"/>
    <property type="match status" value="1"/>
</dbReference>
<keyword evidence="13" id="KW-0472">Membrane</keyword>
<evidence type="ECO:0000313" key="19">
    <source>
        <dbReference type="Proteomes" id="UP000242188"/>
    </source>
</evidence>
<comment type="catalytic activity">
    <reaction evidence="15">
        <text>L-lysyl-[collagen] + 2-oxoglutarate + O2 = (5R)-5-hydroxy-L-lysyl-[collagen] + succinate + CO2</text>
        <dbReference type="Rhea" id="RHEA:16569"/>
        <dbReference type="Rhea" id="RHEA-COMP:12751"/>
        <dbReference type="Rhea" id="RHEA-COMP:12752"/>
        <dbReference type="ChEBI" id="CHEBI:15379"/>
        <dbReference type="ChEBI" id="CHEBI:16526"/>
        <dbReference type="ChEBI" id="CHEBI:16810"/>
        <dbReference type="ChEBI" id="CHEBI:29969"/>
        <dbReference type="ChEBI" id="CHEBI:30031"/>
        <dbReference type="ChEBI" id="CHEBI:133442"/>
        <dbReference type="EC" id="1.14.11.4"/>
    </reaction>
</comment>
<evidence type="ECO:0000256" key="10">
    <source>
        <dbReference type="ARBA" id="ARBA00022964"/>
    </source>
</evidence>
<evidence type="ECO:0000259" key="17">
    <source>
        <dbReference type="PROSITE" id="PS51471"/>
    </source>
</evidence>
<keyword evidence="19" id="KW-1185">Reference proteome</keyword>
<dbReference type="Pfam" id="PF03171">
    <property type="entry name" value="2OG-FeII_Oxy"/>
    <property type="match status" value="1"/>
</dbReference>
<dbReference type="Pfam" id="PF25342">
    <property type="entry name" value="GT_PLOD"/>
    <property type="match status" value="1"/>
</dbReference>
<feature type="domain" description="Fe2OG dioxygenase" evidence="17">
    <location>
        <begin position="642"/>
        <end position="735"/>
    </location>
</feature>
<dbReference type="InterPro" id="IPR044861">
    <property type="entry name" value="IPNS-like_FE2OG_OXY"/>
</dbReference>
<dbReference type="GO" id="GO:0031418">
    <property type="term" value="F:L-ascorbic acid binding"/>
    <property type="evidence" value="ECO:0007669"/>
    <property type="project" value="UniProtKB-KW"/>
</dbReference>
<dbReference type="GO" id="GO:0005789">
    <property type="term" value="C:endoplasmic reticulum membrane"/>
    <property type="evidence" value="ECO:0007669"/>
    <property type="project" value="UniProtKB-SubCell"/>
</dbReference>
<comment type="cofactor">
    <cofactor evidence="2">
        <name>L-ascorbate</name>
        <dbReference type="ChEBI" id="CHEBI:38290"/>
    </cofactor>
</comment>
<feature type="chain" id="PRO_5012645667" description="procollagen-lysine 5-dioxygenase" evidence="16">
    <location>
        <begin position="30"/>
        <end position="735"/>
    </location>
</feature>
<dbReference type="GO" id="GO:0008475">
    <property type="term" value="F:procollagen-lysine 5-dioxygenase activity"/>
    <property type="evidence" value="ECO:0007669"/>
    <property type="project" value="UniProtKB-EC"/>
</dbReference>